<dbReference type="EMBL" id="AFZC02000001">
    <property type="protein sequence ID" value="EHL10164.1"/>
    <property type="molecule type" value="Genomic_DNA"/>
</dbReference>
<dbReference type="HOGENOM" id="CLU_2790340_0_0_9"/>
<proteinExistence type="predicted"/>
<name>G9WP81_9FIRM</name>
<dbReference type="RefSeq" id="WP_009535020.1">
    <property type="nucleotide sequence ID" value="NZ_KE148312.1"/>
</dbReference>
<reference evidence="1" key="1">
    <citation type="submission" date="2011-08" db="EMBL/GenBank/DDBJ databases">
        <authorList>
            <consortium name="The Broad Institute Genome Sequencing Platform"/>
            <person name="Earl A."/>
            <person name="Ward D."/>
            <person name="Feldgarden M."/>
            <person name="Gevers D."/>
            <person name="Sizova M."/>
            <person name="Hazen A."/>
            <person name="Epstein S."/>
            <person name="Young S.K."/>
            <person name="Zeng Q."/>
            <person name="Gargeya S."/>
            <person name="Fitzgerald M."/>
            <person name="Haas B."/>
            <person name="Abouelleil A."/>
            <person name="Alvarado L."/>
            <person name="Arachchi H.M."/>
            <person name="Berlin A."/>
            <person name="Brown A."/>
            <person name="Chapman S.B."/>
            <person name="Chen Z."/>
            <person name="Dunbar C."/>
            <person name="Freedman E."/>
            <person name="Gearin G."/>
            <person name="Gellesch M."/>
            <person name="Goldberg J."/>
            <person name="Griggs A."/>
            <person name="Gujja S."/>
            <person name="Heiman D."/>
            <person name="Howarth C."/>
            <person name="Larson L."/>
            <person name="Lui A."/>
            <person name="MacDonald P.J.P."/>
            <person name="Montmayeur A."/>
            <person name="Murphy C."/>
            <person name="Neiman D."/>
            <person name="Pearson M."/>
            <person name="Priest M."/>
            <person name="Roberts A."/>
            <person name="Saif S."/>
            <person name="Shea T."/>
            <person name="Shenoy N."/>
            <person name="Sisk P."/>
            <person name="Stolte C."/>
            <person name="Sykes S."/>
            <person name="Wortman J."/>
            <person name="Nusbaum C."/>
            <person name="Birren B."/>
        </authorList>
    </citation>
    <scope>NUCLEOTIDE SEQUENCE</scope>
    <source>
        <strain evidence="1">ACB1</strain>
    </source>
</reference>
<protein>
    <submittedName>
        <fullName evidence="1">Uncharacterized protein</fullName>
    </submittedName>
</protein>
<gene>
    <name evidence="1" type="ORF">HMPREF9625_01164</name>
</gene>
<evidence type="ECO:0000313" key="2">
    <source>
        <dbReference type="Proteomes" id="UP000018461"/>
    </source>
</evidence>
<accession>G9WP81</accession>
<dbReference type="Proteomes" id="UP000018461">
    <property type="component" value="Unassembled WGS sequence"/>
</dbReference>
<sequence>MSFEKMNACADMILTDAICDMAEEENISIEESRNRLLSSNACKCLYDFDSELWKEGPDYFLDYYRRSEKNLRCK</sequence>
<comment type="caution">
    <text evidence="1">The sequence shown here is derived from an EMBL/GenBank/DDBJ whole genome shotgun (WGS) entry which is preliminary data.</text>
</comment>
<evidence type="ECO:0000313" key="1">
    <source>
        <dbReference type="EMBL" id="EHL10164.1"/>
    </source>
</evidence>
<keyword evidence="2" id="KW-1185">Reference proteome</keyword>
<dbReference type="AlphaFoldDB" id="G9WP81"/>
<reference evidence="1" key="2">
    <citation type="submission" date="2013-03" db="EMBL/GenBank/DDBJ databases">
        <title>The Genome Sequence of Oribacterium sp. ACB1.</title>
        <authorList>
            <consortium name="The Broad Institute Genomics Platform"/>
            <consortium name="The Broad Institute Genome Sequencing Center for Infectious Disease"/>
            <person name="Earl A."/>
            <person name="Ward D."/>
            <person name="Feldgarden M."/>
            <person name="Gevers D."/>
            <person name="Sizova M."/>
            <person name="Hazen A."/>
            <person name="Epstein S."/>
            <person name="Walker B."/>
            <person name="Young S."/>
            <person name="Zeng Q."/>
            <person name="Gargeya S."/>
            <person name="Fitzgerald M."/>
            <person name="Haas B."/>
            <person name="Abouelleil A."/>
            <person name="Allen A.W."/>
            <person name="Alvarado L."/>
            <person name="Arachchi H.M."/>
            <person name="Berlin A.M."/>
            <person name="Chapman S.B."/>
            <person name="Gainer-Dewar J."/>
            <person name="Goldberg J."/>
            <person name="Griggs A."/>
            <person name="Gujja S."/>
            <person name="Hansen M."/>
            <person name="Howarth C."/>
            <person name="Imamovic A."/>
            <person name="Ireland A."/>
            <person name="Larimer J."/>
            <person name="McCowan C."/>
            <person name="Murphy C."/>
            <person name="Pearson M."/>
            <person name="Poon T.W."/>
            <person name="Priest M."/>
            <person name="Roberts A."/>
            <person name="Saif S."/>
            <person name="Shea T."/>
            <person name="Sisk P."/>
            <person name="Sykes S."/>
            <person name="Wortman J."/>
            <person name="Nusbaum C."/>
            <person name="Birren B."/>
        </authorList>
    </citation>
    <scope>NUCLEOTIDE SEQUENCE [LARGE SCALE GENOMIC DNA]</scope>
    <source>
        <strain evidence="1">ACB1</strain>
    </source>
</reference>
<dbReference type="STRING" id="796943.HMPREF9625_01164"/>
<organism evidence="1 2">
    <name type="scientific">Oribacterium parvum ACB1</name>
    <dbReference type="NCBI Taxonomy" id="796943"/>
    <lineage>
        <taxon>Bacteria</taxon>
        <taxon>Bacillati</taxon>
        <taxon>Bacillota</taxon>
        <taxon>Clostridia</taxon>
        <taxon>Lachnospirales</taxon>
        <taxon>Lachnospiraceae</taxon>
        <taxon>Oribacterium</taxon>
    </lineage>
</organism>